<sequence length="31" mass="3729">MSDKTLTKAIDNNLMYNNHYYKIMNPKLKIL</sequence>
<accession>A0A6C0EC55</accession>
<protein>
    <submittedName>
        <fullName evidence="1">Uncharacterized protein</fullName>
    </submittedName>
</protein>
<proteinExistence type="predicted"/>
<evidence type="ECO:0000313" key="1">
    <source>
        <dbReference type="EMBL" id="QHT26757.1"/>
    </source>
</evidence>
<reference evidence="1" key="1">
    <citation type="journal article" date="2020" name="Nature">
        <title>Giant virus diversity and host interactions through global metagenomics.</title>
        <authorList>
            <person name="Schulz F."/>
            <person name="Roux S."/>
            <person name="Paez-Espino D."/>
            <person name="Jungbluth S."/>
            <person name="Walsh D.A."/>
            <person name="Denef V.J."/>
            <person name="McMahon K.D."/>
            <person name="Konstantinidis K.T."/>
            <person name="Eloe-Fadrosh E.A."/>
            <person name="Kyrpides N.C."/>
            <person name="Woyke T."/>
        </authorList>
    </citation>
    <scope>NUCLEOTIDE SEQUENCE</scope>
    <source>
        <strain evidence="1">GVMAG-M-3300023179-2</strain>
    </source>
</reference>
<name>A0A6C0EC55_9ZZZZ</name>
<dbReference type="AlphaFoldDB" id="A0A6C0EC55"/>
<organism evidence="1">
    <name type="scientific">viral metagenome</name>
    <dbReference type="NCBI Taxonomy" id="1070528"/>
    <lineage>
        <taxon>unclassified sequences</taxon>
        <taxon>metagenomes</taxon>
        <taxon>organismal metagenomes</taxon>
    </lineage>
</organism>
<dbReference type="EMBL" id="MN739801">
    <property type="protein sequence ID" value="QHT26757.1"/>
    <property type="molecule type" value="Genomic_DNA"/>
</dbReference>